<dbReference type="AlphaFoldDB" id="A0A0R1TZJ1"/>
<evidence type="ECO:0000256" key="1">
    <source>
        <dbReference type="ARBA" id="ARBA00004776"/>
    </source>
</evidence>
<comment type="caution">
    <text evidence="6">The sequence shown here is derived from an EMBL/GenBank/DDBJ whole genome shotgun (WGS) entry which is preliminary data.</text>
</comment>
<dbReference type="PANTHER" id="PTHR43179">
    <property type="entry name" value="RHAMNOSYLTRANSFERASE WBBL"/>
    <property type="match status" value="1"/>
</dbReference>
<evidence type="ECO:0000313" key="7">
    <source>
        <dbReference type="Proteomes" id="UP000051922"/>
    </source>
</evidence>
<evidence type="ECO:0000256" key="2">
    <source>
        <dbReference type="ARBA" id="ARBA00006739"/>
    </source>
</evidence>
<evidence type="ECO:0000259" key="5">
    <source>
        <dbReference type="Pfam" id="PF00535"/>
    </source>
</evidence>
<evidence type="ECO:0000256" key="4">
    <source>
        <dbReference type="ARBA" id="ARBA00022679"/>
    </source>
</evidence>
<dbReference type="PANTHER" id="PTHR43179:SF12">
    <property type="entry name" value="GALACTOFURANOSYLTRANSFERASE GLFT2"/>
    <property type="match status" value="1"/>
</dbReference>
<dbReference type="Gene3D" id="3.90.550.10">
    <property type="entry name" value="Spore Coat Polysaccharide Biosynthesis Protein SpsA, Chain A"/>
    <property type="match status" value="1"/>
</dbReference>
<dbReference type="InterPro" id="IPR001173">
    <property type="entry name" value="Glyco_trans_2-like"/>
</dbReference>
<accession>A0A0R1TZJ1</accession>
<gene>
    <name evidence="6" type="ORF">FC50_GL000742</name>
</gene>
<evidence type="ECO:0000256" key="3">
    <source>
        <dbReference type="ARBA" id="ARBA00022676"/>
    </source>
</evidence>
<dbReference type="PATRIC" id="fig|1423783.4.peg.767"/>
<comment type="pathway">
    <text evidence="1">Cell wall biogenesis; cell wall polysaccharide biosynthesis.</text>
</comment>
<dbReference type="Proteomes" id="UP000051922">
    <property type="component" value="Unassembled WGS sequence"/>
</dbReference>
<dbReference type="STRING" id="1423783.FC50_GL000742"/>
<keyword evidence="4 6" id="KW-0808">Transferase</keyword>
<dbReference type="Pfam" id="PF00535">
    <property type="entry name" value="Glycos_transf_2"/>
    <property type="match status" value="1"/>
</dbReference>
<dbReference type="EMBL" id="AZFJ01000044">
    <property type="protein sequence ID" value="KRL86493.1"/>
    <property type="molecule type" value="Genomic_DNA"/>
</dbReference>
<keyword evidence="3" id="KW-0328">Glycosyltransferase</keyword>
<comment type="similarity">
    <text evidence="2">Belongs to the glycosyltransferase 2 family.</text>
</comment>
<reference evidence="6 7" key="1">
    <citation type="journal article" date="2015" name="Genome Announc.">
        <title>Expanding the biotechnology potential of lactobacilli through comparative genomics of 213 strains and associated genera.</title>
        <authorList>
            <person name="Sun Z."/>
            <person name="Harris H.M."/>
            <person name="McCann A."/>
            <person name="Guo C."/>
            <person name="Argimon S."/>
            <person name="Zhang W."/>
            <person name="Yang X."/>
            <person name="Jeffery I.B."/>
            <person name="Cooney J.C."/>
            <person name="Kagawa T.F."/>
            <person name="Liu W."/>
            <person name="Song Y."/>
            <person name="Salvetti E."/>
            <person name="Wrobel A."/>
            <person name="Rasinkangas P."/>
            <person name="Parkhill J."/>
            <person name="Rea M.C."/>
            <person name="O'Sullivan O."/>
            <person name="Ritari J."/>
            <person name="Douillard F.P."/>
            <person name="Paul Ross R."/>
            <person name="Yang R."/>
            <person name="Briner A.E."/>
            <person name="Felis G.E."/>
            <person name="de Vos W.M."/>
            <person name="Barrangou R."/>
            <person name="Klaenhammer T.R."/>
            <person name="Caufield P.W."/>
            <person name="Cui Y."/>
            <person name="Zhang H."/>
            <person name="O'Toole P.W."/>
        </authorList>
    </citation>
    <scope>NUCLEOTIDE SEQUENCE [LARGE SCALE GENOMIC DNA]</scope>
    <source>
        <strain evidence="6 7">DSM 15945</strain>
    </source>
</reference>
<dbReference type="InterPro" id="IPR029044">
    <property type="entry name" value="Nucleotide-diphossugar_trans"/>
</dbReference>
<sequence>MSAILNQTYPVNRVLVIDNGGLEDTRKVIEQLADDKISHVLTGENLGGAGGFKFGINAGMDHSADFLWVMDDDTVPDLSALSAMMEANSTLQSDGINPGFLSSNVRWTDMAPAKMNIPGVAEDWSYEVRPGLVKLTWASFVSLLINTEAINKVGLPIDAYFIWGDDVEYSRRISTSFPSFFVQDSIAVHHMDANVGANILEEKNKNRVSRYYFAVRNELHTVRELGTKSELMRVVSKDLAQVFKVMGTGFTGKKIAVTIRGFFAGLFFNPRIDFHKSNGQ</sequence>
<name>A0A0R1TZJ1_9LACO</name>
<keyword evidence="7" id="KW-1185">Reference proteome</keyword>
<dbReference type="SUPFAM" id="SSF53448">
    <property type="entry name" value="Nucleotide-diphospho-sugar transferases"/>
    <property type="match status" value="1"/>
</dbReference>
<evidence type="ECO:0000313" key="6">
    <source>
        <dbReference type="EMBL" id="KRL86493.1"/>
    </source>
</evidence>
<proteinExistence type="inferred from homology"/>
<feature type="domain" description="Glycosyltransferase 2-like" evidence="5">
    <location>
        <begin position="3"/>
        <end position="115"/>
    </location>
</feature>
<protein>
    <submittedName>
        <fullName evidence="6">Glycosyltransferase</fullName>
    </submittedName>
</protein>
<organism evidence="6 7">
    <name type="scientific">Lacticaseibacillus pantheris DSM 15945 = JCM 12539 = NBRC 106106</name>
    <dbReference type="NCBI Taxonomy" id="1423783"/>
    <lineage>
        <taxon>Bacteria</taxon>
        <taxon>Bacillati</taxon>
        <taxon>Bacillota</taxon>
        <taxon>Bacilli</taxon>
        <taxon>Lactobacillales</taxon>
        <taxon>Lactobacillaceae</taxon>
        <taxon>Lacticaseibacillus</taxon>
    </lineage>
</organism>
<dbReference type="GO" id="GO:0016757">
    <property type="term" value="F:glycosyltransferase activity"/>
    <property type="evidence" value="ECO:0007669"/>
    <property type="project" value="UniProtKB-KW"/>
</dbReference>